<dbReference type="Gene3D" id="1.20.120.1780">
    <property type="entry name" value="UbiA prenyltransferase"/>
    <property type="match status" value="1"/>
</dbReference>
<dbReference type="PANTHER" id="PTHR11048">
    <property type="entry name" value="PRENYLTRANSFERASES"/>
    <property type="match status" value="1"/>
</dbReference>
<dbReference type="NCBIfam" id="TIGR01474">
    <property type="entry name" value="ubiA_proteo"/>
    <property type="match status" value="1"/>
</dbReference>
<name>A0ABN1E7H0_9PROT</name>
<sequence>MTDNAAPRVKPADAIAAALLDRVPPKLMPYVQLMRLDRPIGTWLLYWPCVFGLVLGAAAESRPFGTWRDIFYVVLLGIGAIVMRGAGCTYNDIVDRDFDGAVARTKGRPIPSGRVSVRDAWLFTIGQCLVGLGVLLCLNRMAILLGVASLALVAAYPFMKRITWWPQAWLGLTFNWGAVLGFAAVTGTVDIGDLYLYAGLFFWTLGYDTIYAHQDKDDDALIGVKSTARLLGDKTRQWILGFYAVAFTLILAAGFTEHTGWPFVFLLLVAGGHMMWQVRELEIDNSAKCLKLFRANRETGALIAAAMIISTWIG</sequence>
<feature type="transmembrane region" description="Helical" evidence="11">
    <location>
        <begin position="40"/>
        <end position="58"/>
    </location>
</feature>
<comment type="caution">
    <text evidence="11">Lacks conserved residue(s) required for the propagation of feature annotation.</text>
</comment>
<comment type="subcellular location">
    <subcellularLocation>
        <location evidence="11">Cell inner membrane</location>
        <topology evidence="11">Multi-pass membrane protein</topology>
    </subcellularLocation>
    <subcellularLocation>
        <location evidence="2">Membrane</location>
        <topology evidence="2">Multi-pass membrane protein</topology>
    </subcellularLocation>
</comment>
<evidence type="ECO:0000256" key="9">
    <source>
        <dbReference type="ARBA" id="ARBA00022989"/>
    </source>
</evidence>
<dbReference type="InterPro" id="IPR039653">
    <property type="entry name" value="Prenyltransferase"/>
</dbReference>
<feature type="transmembrane region" description="Helical" evidence="11">
    <location>
        <begin position="70"/>
        <end position="87"/>
    </location>
</feature>
<gene>
    <name evidence="11 13" type="primary">ubiA</name>
    <name evidence="13" type="ORF">GCM10008942_05140</name>
</gene>
<dbReference type="InterPro" id="IPR030470">
    <property type="entry name" value="UbiA_prenylTrfase_CS"/>
</dbReference>
<evidence type="ECO:0000256" key="8">
    <source>
        <dbReference type="ARBA" id="ARBA00022692"/>
    </source>
</evidence>
<evidence type="ECO:0000256" key="10">
    <source>
        <dbReference type="ARBA" id="ARBA00023136"/>
    </source>
</evidence>
<comment type="catalytic activity">
    <reaction evidence="11">
        <text>all-trans-octaprenyl diphosphate + 4-hydroxybenzoate = 4-hydroxy-3-(all-trans-octaprenyl)benzoate + diphosphate</text>
        <dbReference type="Rhea" id="RHEA:27782"/>
        <dbReference type="ChEBI" id="CHEBI:1617"/>
        <dbReference type="ChEBI" id="CHEBI:17879"/>
        <dbReference type="ChEBI" id="CHEBI:33019"/>
        <dbReference type="ChEBI" id="CHEBI:57711"/>
        <dbReference type="EC" id="2.5.1.39"/>
    </reaction>
</comment>
<keyword evidence="14" id="KW-1185">Reference proteome</keyword>
<feature type="transmembrane region" description="Helical" evidence="11">
    <location>
        <begin position="238"/>
        <end position="255"/>
    </location>
</feature>
<evidence type="ECO:0000256" key="11">
    <source>
        <dbReference type="HAMAP-Rule" id="MF_01635"/>
    </source>
</evidence>
<proteinExistence type="inferred from homology"/>
<dbReference type="Proteomes" id="UP001499951">
    <property type="component" value="Unassembled WGS sequence"/>
</dbReference>
<dbReference type="InterPro" id="IPR000537">
    <property type="entry name" value="UbiA_prenyltransferase"/>
</dbReference>
<evidence type="ECO:0000256" key="2">
    <source>
        <dbReference type="ARBA" id="ARBA00004141"/>
    </source>
</evidence>
<dbReference type="HAMAP" id="MF_01635">
    <property type="entry name" value="UbiA"/>
    <property type="match status" value="1"/>
</dbReference>
<keyword evidence="8 11" id="KW-0812">Transmembrane</keyword>
<dbReference type="PANTHER" id="PTHR11048:SF28">
    <property type="entry name" value="4-HYDROXYBENZOATE POLYPRENYLTRANSFERASE, MITOCHONDRIAL"/>
    <property type="match status" value="1"/>
</dbReference>
<reference evidence="13 14" key="1">
    <citation type="journal article" date="2019" name="Int. J. Syst. Evol. Microbiol.">
        <title>The Global Catalogue of Microorganisms (GCM) 10K type strain sequencing project: providing services to taxonomists for standard genome sequencing and annotation.</title>
        <authorList>
            <consortium name="The Broad Institute Genomics Platform"/>
            <consortium name="The Broad Institute Genome Sequencing Center for Infectious Disease"/>
            <person name="Wu L."/>
            <person name="Ma J."/>
        </authorList>
    </citation>
    <scope>NUCLEOTIDE SEQUENCE [LARGE SCALE GENOMIC DNA]</scope>
    <source>
        <strain evidence="13 14">JCM 15089</strain>
    </source>
</reference>
<comment type="cofactor">
    <cofactor evidence="1 11">
        <name>Mg(2+)</name>
        <dbReference type="ChEBI" id="CHEBI:18420"/>
    </cofactor>
</comment>
<evidence type="ECO:0000256" key="12">
    <source>
        <dbReference type="NCBIfam" id="TIGR01474"/>
    </source>
</evidence>
<keyword evidence="4 11" id="KW-1003">Cell membrane</keyword>
<evidence type="ECO:0000313" key="13">
    <source>
        <dbReference type="EMBL" id="GAA0559631.1"/>
    </source>
</evidence>
<protein>
    <recommendedName>
        <fullName evidence="11 12">4-hydroxybenzoate octaprenyltransferase</fullName>
        <ecNumber evidence="11 12">2.5.1.39</ecNumber>
    </recommendedName>
    <alternativeName>
        <fullName evidence="11">4-HB polyprenyltransferase</fullName>
    </alternativeName>
</protein>
<keyword evidence="7 11" id="KW-0831">Ubiquinone biosynthesis</keyword>
<keyword evidence="11" id="KW-0460">Magnesium</keyword>
<evidence type="ECO:0000256" key="3">
    <source>
        <dbReference type="ARBA" id="ARBA00005985"/>
    </source>
</evidence>
<evidence type="ECO:0000256" key="1">
    <source>
        <dbReference type="ARBA" id="ARBA00001946"/>
    </source>
</evidence>
<comment type="caution">
    <text evidence="13">The sequence shown here is derived from an EMBL/GenBank/DDBJ whole genome shotgun (WGS) entry which is preliminary data.</text>
</comment>
<keyword evidence="5 11" id="KW-0997">Cell inner membrane</keyword>
<dbReference type="InterPro" id="IPR006370">
    <property type="entry name" value="HB_polyprenyltransferase-like"/>
</dbReference>
<evidence type="ECO:0000256" key="5">
    <source>
        <dbReference type="ARBA" id="ARBA00022519"/>
    </source>
</evidence>
<feature type="transmembrane region" description="Helical" evidence="11">
    <location>
        <begin position="129"/>
        <end position="156"/>
    </location>
</feature>
<evidence type="ECO:0000256" key="6">
    <source>
        <dbReference type="ARBA" id="ARBA00022679"/>
    </source>
</evidence>
<evidence type="ECO:0000256" key="4">
    <source>
        <dbReference type="ARBA" id="ARBA00022475"/>
    </source>
</evidence>
<organism evidence="13 14">
    <name type="scientific">Rhizomicrobium electricum</name>
    <dbReference type="NCBI Taxonomy" id="480070"/>
    <lineage>
        <taxon>Bacteria</taxon>
        <taxon>Pseudomonadati</taxon>
        <taxon>Pseudomonadota</taxon>
        <taxon>Alphaproteobacteria</taxon>
        <taxon>Micropepsales</taxon>
        <taxon>Micropepsaceae</taxon>
        <taxon>Rhizomicrobium</taxon>
    </lineage>
</organism>
<dbReference type="EC" id="2.5.1.39" evidence="11 12"/>
<dbReference type="InterPro" id="IPR044878">
    <property type="entry name" value="UbiA_sf"/>
</dbReference>
<accession>A0ABN1E7H0</accession>
<dbReference type="CDD" id="cd13959">
    <property type="entry name" value="PT_UbiA_COQ2"/>
    <property type="match status" value="1"/>
</dbReference>
<dbReference type="RefSeq" id="WP_166931329.1">
    <property type="nucleotide sequence ID" value="NZ_BAAADD010000001.1"/>
</dbReference>
<dbReference type="Gene3D" id="1.10.357.140">
    <property type="entry name" value="UbiA prenyltransferase"/>
    <property type="match status" value="1"/>
</dbReference>
<comment type="pathway">
    <text evidence="11">Cofactor biosynthesis; ubiquinone biosynthesis.</text>
</comment>
<evidence type="ECO:0000256" key="7">
    <source>
        <dbReference type="ARBA" id="ARBA00022688"/>
    </source>
</evidence>
<comment type="similarity">
    <text evidence="3 11">Belongs to the UbiA prenyltransferase family.</text>
</comment>
<dbReference type="PROSITE" id="PS00943">
    <property type="entry name" value="UBIA"/>
    <property type="match status" value="1"/>
</dbReference>
<keyword evidence="9 11" id="KW-1133">Transmembrane helix</keyword>
<dbReference type="Pfam" id="PF01040">
    <property type="entry name" value="UbiA"/>
    <property type="match status" value="1"/>
</dbReference>
<evidence type="ECO:0000313" key="14">
    <source>
        <dbReference type="Proteomes" id="UP001499951"/>
    </source>
</evidence>
<dbReference type="EMBL" id="BAAADD010000001">
    <property type="protein sequence ID" value="GAA0559631.1"/>
    <property type="molecule type" value="Genomic_DNA"/>
</dbReference>
<keyword evidence="10 11" id="KW-0472">Membrane</keyword>
<comment type="function">
    <text evidence="11">Catalyzes the prenylation of para-hydroxybenzoate (PHB) with an all-trans polyprenyl group. Mediates the second step in the final reaction sequence of ubiquinone-8 (UQ-8) biosynthesis, which is the condensation of the polyisoprenoid side chain with PHB, generating the first membrane-bound Q intermediate 3-octaprenyl-4-hydroxybenzoate.</text>
</comment>
<keyword evidence="6 11" id="KW-0808">Transferase</keyword>